<keyword evidence="1" id="KW-0547">Nucleotide-binding</keyword>
<dbReference type="InterPro" id="IPR011009">
    <property type="entry name" value="Kinase-like_dom_sf"/>
</dbReference>
<feature type="domain" description="Protein kinase" evidence="4">
    <location>
        <begin position="384"/>
        <end position="650"/>
    </location>
</feature>
<dbReference type="GO" id="GO:0005524">
    <property type="term" value="F:ATP binding"/>
    <property type="evidence" value="ECO:0007669"/>
    <property type="project" value="UniProtKB-KW"/>
</dbReference>
<dbReference type="InterPro" id="IPR001245">
    <property type="entry name" value="Ser-Thr/Tyr_kinase_cat_dom"/>
</dbReference>
<evidence type="ECO:0000256" key="2">
    <source>
        <dbReference type="ARBA" id="ARBA00022840"/>
    </source>
</evidence>
<dbReference type="GO" id="GO:0004674">
    <property type="term" value="F:protein serine/threonine kinase activity"/>
    <property type="evidence" value="ECO:0007669"/>
    <property type="project" value="TreeGrafter"/>
</dbReference>
<dbReference type="EMBL" id="HBGH01006440">
    <property type="protein sequence ID" value="CAD9231323.1"/>
    <property type="molecule type" value="Transcribed_RNA"/>
</dbReference>
<evidence type="ECO:0000259" key="4">
    <source>
        <dbReference type="PROSITE" id="PS50011"/>
    </source>
</evidence>
<sequence>MGSCVSALENEKEPSEKSPVQTEDLTRNVVLPVTMSTSTGSVTTSPTVDVRSGSQGIGISSTSPSTVNRLRPLNGSFKSRVKSPSVTGQDRGRVTSRSPSSLDGSVMVRTLESYDELVRRDRLNEEKELYESKHNHIIRSVQIHLDPEMDFKVTFLTRDNKFVICVVIDNILDLNYRECQAISQTLKVASRGSSMTIEEFKSKSDSLGTCGSVNTKAKDGKFFTVLRPPKGIQPPKPIQGVVSGRCDTIAHTGFMLRENDAIIHFRTVSNKNFSFWHQLPTYTTYLFMLDCFCLGRLFTIAEPGDPMDEIKFKHHAFELRKDYNLVSYHCGDDGRHILRLTPTRVNNMNPVDAVLENAHRQYKELLESKARSSHGDNENAYLGLRLNRLLKESGQAAVWEGRDTTDEKVAVKIFKNSSNDDSEWKAELRILLKLPRHPNVIEVLDFHPDPRRCIVTPFLDGGDLFDFIKKSGGPLSLRTIHKMSVGILRGIDHLHKNRVIHRDLKSPNVMVGDDNEPVIIDLGVGSVNDVIQTRISRATTTQCVTLTRRTNAARGTPLWMPPEMHSTKEFSEKTDIFSFGIILWEMISGEIPYVDKFKDGTVEVLFEFVRNGGRPTIKESWDRGYVSMIRACWAHDPAARPTAPELLSWLNEVDSQGSIPEQSPQRHRGWRLRGISPPYVDWNQFAHVYEDEVQNETGLTEVFNSMSVQVNGRDVIPYDSFINYWRSTHSGTSSHESKSDQSSIFNEELKTVIVSRPRELPEIEAQVLNSLNTLSRSYITDA</sequence>
<dbReference type="PANTHER" id="PTHR44329">
    <property type="entry name" value="SERINE/THREONINE-PROTEIN KINASE TNNI3K-RELATED"/>
    <property type="match status" value="1"/>
</dbReference>
<dbReference type="SMART" id="SM00220">
    <property type="entry name" value="S_TKc"/>
    <property type="match status" value="1"/>
</dbReference>
<accession>A0A7S1XDV3</accession>
<dbReference type="PROSITE" id="PS50011">
    <property type="entry name" value="PROTEIN_KINASE_DOM"/>
    <property type="match status" value="1"/>
</dbReference>
<evidence type="ECO:0000313" key="5">
    <source>
        <dbReference type="EMBL" id="CAD9231323.1"/>
    </source>
</evidence>
<feature type="compositionally biased region" description="Low complexity" evidence="3">
    <location>
        <begin position="33"/>
        <end position="66"/>
    </location>
</feature>
<evidence type="ECO:0000256" key="1">
    <source>
        <dbReference type="ARBA" id="ARBA00022741"/>
    </source>
</evidence>
<feature type="region of interest" description="Disordered" evidence="3">
    <location>
        <begin position="1"/>
        <end position="102"/>
    </location>
</feature>
<keyword evidence="2" id="KW-0067">ATP-binding</keyword>
<reference evidence="5" key="1">
    <citation type="submission" date="2021-01" db="EMBL/GenBank/DDBJ databases">
        <authorList>
            <person name="Corre E."/>
            <person name="Pelletier E."/>
            <person name="Niang G."/>
            <person name="Scheremetjew M."/>
            <person name="Finn R."/>
            <person name="Kale V."/>
            <person name="Holt S."/>
            <person name="Cochrane G."/>
            <person name="Meng A."/>
            <person name="Brown T."/>
            <person name="Cohen L."/>
        </authorList>
    </citation>
    <scope>NUCLEOTIDE SEQUENCE</scope>
    <source>
        <strain evidence="5">SAG 36.94</strain>
    </source>
</reference>
<name>A0A7S1XDV3_9RHOD</name>
<dbReference type="AlphaFoldDB" id="A0A7S1XDV3"/>
<organism evidence="5">
    <name type="scientific">Compsopogon caeruleus</name>
    <dbReference type="NCBI Taxonomy" id="31354"/>
    <lineage>
        <taxon>Eukaryota</taxon>
        <taxon>Rhodophyta</taxon>
        <taxon>Compsopogonophyceae</taxon>
        <taxon>Compsopogonales</taxon>
        <taxon>Compsopogonaceae</taxon>
        <taxon>Compsopogon</taxon>
    </lineage>
</organism>
<proteinExistence type="predicted"/>
<dbReference type="Pfam" id="PF07714">
    <property type="entry name" value="PK_Tyr_Ser-Thr"/>
    <property type="match status" value="1"/>
</dbReference>
<dbReference type="InterPro" id="IPR008271">
    <property type="entry name" value="Ser/Thr_kinase_AS"/>
</dbReference>
<dbReference type="SUPFAM" id="SSF56112">
    <property type="entry name" value="Protein kinase-like (PK-like)"/>
    <property type="match status" value="1"/>
</dbReference>
<dbReference type="InterPro" id="IPR000719">
    <property type="entry name" value="Prot_kinase_dom"/>
</dbReference>
<gene>
    <name evidence="5" type="ORF">CCAE0312_LOCUS3379</name>
</gene>
<dbReference type="PANTHER" id="PTHR44329:SF298">
    <property type="entry name" value="MIXED LINEAGE KINASE DOMAIN-LIKE PROTEIN"/>
    <property type="match status" value="1"/>
</dbReference>
<dbReference type="InterPro" id="IPR051681">
    <property type="entry name" value="Ser/Thr_Kinases-Pseudokinases"/>
</dbReference>
<dbReference type="PROSITE" id="PS00108">
    <property type="entry name" value="PROTEIN_KINASE_ST"/>
    <property type="match status" value="1"/>
</dbReference>
<protein>
    <recommendedName>
        <fullName evidence="4">Protein kinase domain-containing protein</fullName>
    </recommendedName>
</protein>
<dbReference type="Gene3D" id="1.10.510.10">
    <property type="entry name" value="Transferase(Phosphotransferase) domain 1"/>
    <property type="match status" value="1"/>
</dbReference>
<evidence type="ECO:0000256" key="3">
    <source>
        <dbReference type="SAM" id="MobiDB-lite"/>
    </source>
</evidence>